<keyword evidence="3" id="KW-1185">Reference proteome</keyword>
<gene>
    <name evidence="2" type="ORF">TCAL_07174</name>
</gene>
<dbReference type="EMBL" id="VCGU01000003">
    <property type="protein sequence ID" value="TRY77909.1"/>
    <property type="molecule type" value="Genomic_DNA"/>
</dbReference>
<dbReference type="Proteomes" id="UP000318571">
    <property type="component" value="Chromosome 11"/>
</dbReference>
<sequence length="137" mass="15294">MGNSHWIGEVVTEYAEVFIIMTPLLVGVCLCLCCWNCTADQYSTGFTSVRTFEHGIRGPGNVLIQSMGHHTEVNKKRGFQVLKPTLSVESHHEHYDAPHMAGPSGSNHKSKHWSRHPPIPSSHGLGTNRHSSENFRH</sequence>
<feature type="region of interest" description="Disordered" evidence="1">
    <location>
        <begin position="95"/>
        <end position="137"/>
    </location>
</feature>
<protein>
    <submittedName>
        <fullName evidence="2">Uncharacterized protein</fullName>
    </submittedName>
</protein>
<evidence type="ECO:0000313" key="3">
    <source>
        <dbReference type="Proteomes" id="UP000318571"/>
    </source>
</evidence>
<dbReference type="AlphaFoldDB" id="A0A553PJS6"/>
<name>A0A553PJS6_TIGCA</name>
<accession>A0A553PJS6</accession>
<reference evidence="2 3" key="1">
    <citation type="journal article" date="2018" name="Nat. Ecol. Evol.">
        <title>Genomic signatures of mitonuclear coevolution across populations of Tigriopus californicus.</title>
        <authorList>
            <person name="Barreto F.S."/>
            <person name="Watson E.T."/>
            <person name="Lima T.G."/>
            <person name="Willett C.S."/>
            <person name="Edmands S."/>
            <person name="Li W."/>
            <person name="Burton R.S."/>
        </authorList>
    </citation>
    <scope>NUCLEOTIDE SEQUENCE [LARGE SCALE GENOMIC DNA]</scope>
    <source>
        <strain evidence="2 3">San Diego</strain>
    </source>
</reference>
<evidence type="ECO:0000313" key="2">
    <source>
        <dbReference type="EMBL" id="TRY77909.1"/>
    </source>
</evidence>
<evidence type="ECO:0000256" key="1">
    <source>
        <dbReference type="SAM" id="MobiDB-lite"/>
    </source>
</evidence>
<organism evidence="2 3">
    <name type="scientific">Tigriopus californicus</name>
    <name type="common">Marine copepod</name>
    <dbReference type="NCBI Taxonomy" id="6832"/>
    <lineage>
        <taxon>Eukaryota</taxon>
        <taxon>Metazoa</taxon>
        <taxon>Ecdysozoa</taxon>
        <taxon>Arthropoda</taxon>
        <taxon>Crustacea</taxon>
        <taxon>Multicrustacea</taxon>
        <taxon>Hexanauplia</taxon>
        <taxon>Copepoda</taxon>
        <taxon>Harpacticoida</taxon>
        <taxon>Harpacticidae</taxon>
        <taxon>Tigriopus</taxon>
    </lineage>
</organism>
<comment type="caution">
    <text evidence="2">The sequence shown here is derived from an EMBL/GenBank/DDBJ whole genome shotgun (WGS) entry which is preliminary data.</text>
</comment>
<proteinExistence type="predicted"/>